<dbReference type="Proteomes" id="UP000785679">
    <property type="component" value="Unassembled WGS sequence"/>
</dbReference>
<evidence type="ECO:0000313" key="2">
    <source>
        <dbReference type="Proteomes" id="UP000785679"/>
    </source>
</evidence>
<proteinExistence type="predicted"/>
<comment type="caution">
    <text evidence="1">The sequence shown here is derived from an EMBL/GenBank/DDBJ whole genome shotgun (WGS) entry which is preliminary data.</text>
</comment>
<organism evidence="1 2">
    <name type="scientific">Halteria grandinella</name>
    <dbReference type="NCBI Taxonomy" id="5974"/>
    <lineage>
        <taxon>Eukaryota</taxon>
        <taxon>Sar</taxon>
        <taxon>Alveolata</taxon>
        <taxon>Ciliophora</taxon>
        <taxon>Intramacronucleata</taxon>
        <taxon>Spirotrichea</taxon>
        <taxon>Stichotrichia</taxon>
        <taxon>Sporadotrichida</taxon>
        <taxon>Halteriidae</taxon>
        <taxon>Halteria</taxon>
    </lineage>
</organism>
<accession>A0A8J8NMS2</accession>
<gene>
    <name evidence="1" type="ORF">FGO68_gene16097</name>
</gene>
<sequence length="334" mass="38266">MREQIRQDYRFSVFMAQPRNKSAILIQYKPSIENQSPYIPPMSHQPLEELTFKEQSSHIMTPEKLICIASIDSKIVRTPQELEIAACDKDFLECAQKSCTNSLPQINEDGDLIATYSASENQQVNLVGEDQEYLGLEYLAWNCIRLKPNQSIVEEAAAQRIPSREIPFFLNCEESFDQEGLELDRQSGEVTLRGEMALGLAIESYDCHEYDDVVQIIDSEANQYDRNICLDLSYAQKHQTSSVCPVRCNIAQICGFGVSNIKQNRKFIVIDRAGQEKSLNDITSKCSSVYQQQMLHHQTYRFNSSNLSRSYQGEQSEEEMEEIPDENIYVRAIL</sequence>
<keyword evidence="2" id="KW-1185">Reference proteome</keyword>
<dbReference type="AlphaFoldDB" id="A0A8J8NMS2"/>
<dbReference type="EMBL" id="RRYP01011503">
    <property type="protein sequence ID" value="TNV77684.1"/>
    <property type="molecule type" value="Genomic_DNA"/>
</dbReference>
<protein>
    <submittedName>
        <fullName evidence="1">Uncharacterized protein</fullName>
    </submittedName>
</protein>
<evidence type="ECO:0000313" key="1">
    <source>
        <dbReference type="EMBL" id="TNV77684.1"/>
    </source>
</evidence>
<name>A0A8J8NMS2_HALGN</name>
<reference evidence="1" key="1">
    <citation type="submission" date="2019-06" db="EMBL/GenBank/DDBJ databases">
        <authorList>
            <person name="Zheng W."/>
        </authorList>
    </citation>
    <scope>NUCLEOTIDE SEQUENCE</scope>
    <source>
        <strain evidence="1">QDHG01</strain>
    </source>
</reference>